<dbReference type="Pfam" id="PF00271">
    <property type="entry name" value="Helicase_C"/>
    <property type="match status" value="1"/>
</dbReference>
<evidence type="ECO:0000313" key="5">
    <source>
        <dbReference type="Proteomes" id="UP000326354"/>
    </source>
</evidence>
<keyword evidence="4" id="KW-0067">ATP-binding</keyword>
<evidence type="ECO:0000256" key="1">
    <source>
        <dbReference type="ARBA" id="ARBA00022801"/>
    </source>
</evidence>
<dbReference type="EMBL" id="AP019860">
    <property type="protein sequence ID" value="BBM83945.1"/>
    <property type="molecule type" value="Genomic_DNA"/>
</dbReference>
<dbReference type="Pfam" id="PF00176">
    <property type="entry name" value="SNF2-rel_dom"/>
    <property type="match status" value="1"/>
</dbReference>
<dbReference type="Gene3D" id="3.40.50.300">
    <property type="entry name" value="P-loop containing nucleotide triphosphate hydrolases"/>
    <property type="match status" value="1"/>
</dbReference>
<evidence type="ECO:0000313" key="4">
    <source>
        <dbReference type="EMBL" id="BBM83945.1"/>
    </source>
</evidence>
<reference evidence="4 5" key="1">
    <citation type="submission" date="2019-08" db="EMBL/GenBank/DDBJ databases">
        <title>Complete genome sequence of Candidatus Uab amorphum.</title>
        <authorList>
            <person name="Shiratori T."/>
            <person name="Suzuki S."/>
            <person name="Kakizawa Y."/>
            <person name="Ishida K."/>
        </authorList>
    </citation>
    <scope>NUCLEOTIDE SEQUENCE [LARGE SCALE GENOMIC DNA]</scope>
    <source>
        <strain evidence="4 5">SRT547</strain>
    </source>
</reference>
<dbReference type="RefSeq" id="WP_173013254.1">
    <property type="nucleotide sequence ID" value="NZ_AP019860.1"/>
</dbReference>
<dbReference type="CDD" id="cd18793">
    <property type="entry name" value="SF2_C_SNF"/>
    <property type="match status" value="1"/>
</dbReference>
<protein>
    <submittedName>
        <fullName evidence="4">SWF/SNF family helicase</fullName>
    </submittedName>
</protein>
<dbReference type="GO" id="GO:0016787">
    <property type="term" value="F:hydrolase activity"/>
    <property type="evidence" value="ECO:0007669"/>
    <property type="project" value="UniProtKB-KW"/>
</dbReference>
<dbReference type="InterPro" id="IPR049730">
    <property type="entry name" value="SNF2/RAD54-like_C"/>
</dbReference>
<dbReference type="SMART" id="SM00487">
    <property type="entry name" value="DEXDc"/>
    <property type="match status" value="1"/>
</dbReference>
<keyword evidence="1" id="KW-0378">Hydrolase</keyword>
<dbReference type="GO" id="GO:0004386">
    <property type="term" value="F:helicase activity"/>
    <property type="evidence" value="ECO:0007669"/>
    <property type="project" value="UniProtKB-KW"/>
</dbReference>
<dbReference type="KEGG" id="uam:UABAM_02300"/>
<gene>
    <name evidence="4" type="ORF">UABAM_02300</name>
</gene>
<accession>A0A5S9F2R2</accession>
<dbReference type="CDD" id="cd18012">
    <property type="entry name" value="DEXQc_arch_SWI2_SNF2"/>
    <property type="match status" value="1"/>
</dbReference>
<dbReference type="SUPFAM" id="SSF52540">
    <property type="entry name" value="P-loop containing nucleoside triphosphate hydrolases"/>
    <property type="match status" value="2"/>
</dbReference>
<name>A0A5S9F2R2_UABAM</name>
<dbReference type="Proteomes" id="UP000326354">
    <property type="component" value="Chromosome"/>
</dbReference>
<evidence type="ECO:0000259" key="2">
    <source>
        <dbReference type="PROSITE" id="PS51192"/>
    </source>
</evidence>
<evidence type="ECO:0000259" key="3">
    <source>
        <dbReference type="PROSITE" id="PS51194"/>
    </source>
</evidence>
<feature type="domain" description="Helicase C-terminal" evidence="3">
    <location>
        <begin position="1159"/>
        <end position="1308"/>
    </location>
</feature>
<sequence length="1323" mass="153745">MENFQHLAIEEQNILCVLAILLTECEQTTLYQLISESRLVNRKKQPMSYRDISNALSSLKRQKLISHNNACRDDVCNVVMSYASKRTEFNSMIGIIKQVNTNYNIHYWAEKTALSNIRIAIFSNDESLLTHSVKEIRDLSPYRQSFVEIYHLCGALDWCRQLSPVVRTFVLQQLIAHNLYNFVAIEKDVLNVFSGKVNDPEAKKYLYNELVIVYLFQGKFTALEALLPKLEEQEMHICVASYYYVCGKVKNAKKHFTAALKEIRKNKMFLPDYYGIFLILHLLEDLSPRNTKTLEKIFAAPKKHALYEKSYVIFRKFYAWLQNERDEVQLNTTDKLQNLDDFFEAFVLTWMDSSKVSKEKVATCVKQLHENDYKWLGQQLQKICGISGELSGDDFRQYDISKRFCQDAPWKNILNQLEEAIEKNSDVKKRLAWFVEPSNNFCTITAREQKQRSDGTWSEGRELQITPEWEEEYFSFQDKRIILAYLENQHHYEYGHWKKVLLAMADHPYVFHKDHLRKVSIEKASPQLLITKKRNSIHMAFMGENNGDAILYRKESDSKISLTKFEKIHREVIQIIGHGGASFPIEAEEHFAPVVENICRQMTVHTYSNEHVRAQHKESDDRIYVRLVPWEHGFRITIVVKPLGKKGPIIEPGEGGEIVVSSIDSQEYQTKRNLKREKKYLKEILDKCPILEEETHYNCEWAINDVEKCLSILLKLRQMNHVVIEWPQGKKIKVHEQIGWDNLQVSVRKKKDWFEISGCVELDDAKVLEMENLLIHIENSQDNFIALSDNEFVLLTSEMRKRLQDLYNITDQSQQQLRVHPLAANILNSSLLGTKDFDANNDWVSQIKRIKRIQQKKRRVPQNLNATLRNYQEQGFAWLARLCEWGVGGCLADDMGLGKTVQALAIILQEAQKGPSLVIAPTSVAMNWQEEAQKFTPDLEVILFASSSKNEELRELGPKNLVVTSYGMLQNRAEVFGAVLWQTVVLDEAQAIKNSYTKRSQAAMQLQANFKLITTGTPIENHLGELWNLFHFINPGFLGSQEAFRKKYITPIEKDNSVEKRQALRNLIGPFILRRLKKDVLKELPPRIENTLYVEMSEDEKGFYEALRQRAVEKIDMLNDNKEKQHFKILAEIMKLRRVCCHPLLVDKNTELSSSKIEVFRDLLWEILENDHRVLVFSQFVQFLHIIRDFLDTQNISYQYLDGSTPQKERQKNVREFQNGVGRVFLISLKAGGMGLNLTAADYVIHMDPWWNPAVEDQAADRAHRLGQTKPVNIYRLVTKDTIEQKILQLHGEKRELAESVLEGRESPGKINLDEILHLLRSA</sequence>
<dbReference type="InterPro" id="IPR014001">
    <property type="entry name" value="Helicase_ATP-bd"/>
</dbReference>
<dbReference type="InterPro" id="IPR027417">
    <property type="entry name" value="P-loop_NTPase"/>
</dbReference>
<proteinExistence type="predicted"/>
<feature type="domain" description="Helicase ATP-binding" evidence="2">
    <location>
        <begin position="880"/>
        <end position="1036"/>
    </location>
</feature>
<dbReference type="PROSITE" id="PS51194">
    <property type="entry name" value="HELICASE_CTER"/>
    <property type="match status" value="1"/>
</dbReference>
<keyword evidence="5" id="KW-1185">Reference proteome</keyword>
<dbReference type="InterPro" id="IPR038718">
    <property type="entry name" value="SNF2-like_sf"/>
</dbReference>
<dbReference type="GO" id="GO:0005524">
    <property type="term" value="F:ATP binding"/>
    <property type="evidence" value="ECO:0007669"/>
    <property type="project" value="InterPro"/>
</dbReference>
<dbReference type="PROSITE" id="PS51192">
    <property type="entry name" value="HELICASE_ATP_BIND_1"/>
    <property type="match status" value="1"/>
</dbReference>
<dbReference type="SMART" id="SM00490">
    <property type="entry name" value="HELICc"/>
    <property type="match status" value="1"/>
</dbReference>
<dbReference type="InterPro" id="IPR000330">
    <property type="entry name" value="SNF2_N"/>
</dbReference>
<keyword evidence="4" id="KW-0547">Nucleotide-binding</keyword>
<dbReference type="PANTHER" id="PTHR10799">
    <property type="entry name" value="SNF2/RAD54 HELICASE FAMILY"/>
    <property type="match status" value="1"/>
</dbReference>
<keyword evidence="4" id="KW-0347">Helicase</keyword>
<organism evidence="4 5">
    <name type="scientific">Uabimicrobium amorphum</name>
    <dbReference type="NCBI Taxonomy" id="2596890"/>
    <lineage>
        <taxon>Bacteria</taxon>
        <taxon>Pseudomonadati</taxon>
        <taxon>Planctomycetota</taxon>
        <taxon>Candidatus Uabimicrobiia</taxon>
        <taxon>Candidatus Uabimicrobiales</taxon>
        <taxon>Candidatus Uabimicrobiaceae</taxon>
        <taxon>Candidatus Uabimicrobium</taxon>
    </lineage>
</organism>
<dbReference type="InterPro" id="IPR001650">
    <property type="entry name" value="Helicase_C-like"/>
</dbReference>
<dbReference type="Gene3D" id="3.40.50.10810">
    <property type="entry name" value="Tandem AAA-ATPase domain"/>
    <property type="match status" value="1"/>
</dbReference>